<accession>A0A8S5SYP6</accession>
<protein>
    <submittedName>
        <fullName evidence="2">Uncharacterized protein</fullName>
    </submittedName>
</protein>
<keyword evidence="1" id="KW-1133">Transmembrane helix</keyword>
<proteinExistence type="predicted"/>
<keyword evidence="1" id="KW-0472">Membrane</keyword>
<feature type="transmembrane region" description="Helical" evidence="1">
    <location>
        <begin position="6"/>
        <end position="24"/>
    </location>
</feature>
<evidence type="ECO:0000256" key="1">
    <source>
        <dbReference type="SAM" id="Phobius"/>
    </source>
</evidence>
<name>A0A8S5SYP6_9VIRU</name>
<dbReference type="EMBL" id="BK032696">
    <property type="protein sequence ID" value="DAF55666.1"/>
    <property type="molecule type" value="Genomic_DNA"/>
</dbReference>
<evidence type="ECO:0000313" key="2">
    <source>
        <dbReference type="EMBL" id="DAF55666.1"/>
    </source>
</evidence>
<reference evidence="2" key="1">
    <citation type="journal article" date="2021" name="Proc. Natl. Acad. Sci. U.S.A.">
        <title>A Catalog of Tens of Thousands of Viruses from Human Metagenomes Reveals Hidden Associations with Chronic Diseases.</title>
        <authorList>
            <person name="Tisza M.J."/>
            <person name="Buck C.B."/>
        </authorList>
    </citation>
    <scope>NUCLEOTIDE SEQUENCE</scope>
    <source>
        <strain evidence="2">CtoGr7</strain>
    </source>
</reference>
<organism evidence="2">
    <name type="scientific">Microviridae sp. ctoGr7</name>
    <dbReference type="NCBI Taxonomy" id="2827649"/>
    <lineage>
        <taxon>Viruses</taxon>
        <taxon>Monodnaviria</taxon>
        <taxon>Sangervirae</taxon>
        <taxon>Phixviricota</taxon>
        <taxon>Malgrandaviricetes</taxon>
        <taxon>Petitvirales</taxon>
        <taxon>Microviridae</taxon>
    </lineage>
</organism>
<keyword evidence="1" id="KW-0812">Transmembrane</keyword>
<sequence length="36" mass="4369">MCTVANIVIFFLFLFILYLNVLFFKLHKNTFKRNIS</sequence>